<evidence type="ECO:0000313" key="2">
    <source>
        <dbReference type="Proteomes" id="UP000824782"/>
    </source>
</evidence>
<comment type="caution">
    <text evidence="1">The sequence shown here is derived from an EMBL/GenBank/DDBJ whole genome shotgun (WGS) entry which is preliminary data.</text>
</comment>
<evidence type="ECO:0000313" key="1">
    <source>
        <dbReference type="EMBL" id="KAG8550548.1"/>
    </source>
</evidence>
<protein>
    <submittedName>
        <fullName evidence="1">Uncharacterized protein</fullName>
    </submittedName>
</protein>
<keyword evidence="2" id="KW-1185">Reference proteome</keyword>
<dbReference type="EMBL" id="WNYA01000041">
    <property type="protein sequence ID" value="KAG8550548.1"/>
    <property type="molecule type" value="Genomic_DNA"/>
</dbReference>
<dbReference type="Proteomes" id="UP000824782">
    <property type="component" value="Unassembled WGS sequence"/>
</dbReference>
<name>A0AAV6ZR19_ENGPU</name>
<reference evidence="1" key="1">
    <citation type="thesis" date="2020" institute="ProQuest LLC" country="789 East Eisenhower Parkway, Ann Arbor, MI, USA">
        <title>Comparative Genomics and Chromosome Evolution.</title>
        <authorList>
            <person name="Mudd A.B."/>
        </authorList>
    </citation>
    <scope>NUCLEOTIDE SEQUENCE</scope>
    <source>
        <strain evidence="1">237g6f4</strain>
        <tissue evidence="1">Blood</tissue>
    </source>
</reference>
<gene>
    <name evidence="1" type="ORF">GDO81_023949</name>
</gene>
<proteinExistence type="predicted"/>
<sequence>MSCYIPVPGVTNNKKILPNSRSVTEVMTRFRKYYIFMCVGGHQEVDYNGTRLWDMG</sequence>
<accession>A0AAV6ZR19</accession>
<dbReference type="AlphaFoldDB" id="A0AAV6ZR19"/>
<organism evidence="1 2">
    <name type="scientific">Engystomops pustulosus</name>
    <name type="common">Tungara frog</name>
    <name type="synonym">Physalaemus pustulosus</name>
    <dbReference type="NCBI Taxonomy" id="76066"/>
    <lineage>
        <taxon>Eukaryota</taxon>
        <taxon>Metazoa</taxon>
        <taxon>Chordata</taxon>
        <taxon>Craniata</taxon>
        <taxon>Vertebrata</taxon>
        <taxon>Euteleostomi</taxon>
        <taxon>Amphibia</taxon>
        <taxon>Batrachia</taxon>
        <taxon>Anura</taxon>
        <taxon>Neobatrachia</taxon>
        <taxon>Hyloidea</taxon>
        <taxon>Leptodactylidae</taxon>
        <taxon>Leiuperinae</taxon>
        <taxon>Engystomops</taxon>
    </lineage>
</organism>